<protein>
    <submittedName>
        <fullName evidence="2">Uncharacterized protein</fullName>
    </submittedName>
</protein>
<keyword evidence="1" id="KW-1133">Transmembrane helix</keyword>
<evidence type="ECO:0000256" key="1">
    <source>
        <dbReference type="SAM" id="Phobius"/>
    </source>
</evidence>
<gene>
    <name evidence="2" type="ORF">METZ01_LOCUS87734</name>
</gene>
<keyword evidence="1" id="KW-0812">Transmembrane</keyword>
<proteinExistence type="predicted"/>
<organism evidence="2">
    <name type="scientific">marine metagenome</name>
    <dbReference type="NCBI Taxonomy" id="408172"/>
    <lineage>
        <taxon>unclassified sequences</taxon>
        <taxon>metagenomes</taxon>
        <taxon>ecological metagenomes</taxon>
    </lineage>
</organism>
<feature type="transmembrane region" description="Helical" evidence="1">
    <location>
        <begin position="41"/>
        <end position="60"/>
    </location>
</feature>
<feature type="transmembrane region" description="Helical" evidence="1">
    <location>
        <begin position="12"/>
        <end position="35"/>
    </location>
</feature>
<name>A0A381V3B0_9ZZZZ</name>
<keyword evidence="1" id="KW-0472">Membrane</keyword>
<dbReference type="EMBL" id="UINC01007744">
    <property type="protein sequence ID" value="SVA34880.1"/>
    <property type="molecule type" value="Genomic_DNA"/>
</dbReference>
<evidence type="ECO:0000313" key="2">
    <source>
        <dbReference type="EMBL" id="SVA34880.1"/>
    </source>
</evidence>
<dbReference type="AlphaFoldDB" id="A0A381V3B0"/>
<sequence>MNIIKTFMLNHPLISVLIILPFTMMFTVAIFSLILDIVLPGLLALWLAGWVYTSLTGLHWRRNIHEPFWFVRVDTNKL</sequence>
<accession>A0A381V3B0</accession>
<reference evidence="2" key="1">
    <citation type="submission" date="2018-05" db="EMBL/GenBank/DDBJ databases">
        <authorList>
            <person name="Lanie J.A."/>
            <person name="Ng W.-L."/>
            <person name="Kazmierczak K.M."/>
            <person name="Andrzejewski T.M."/>
            <person name="Davidsen T.M."/>
            <person name="Wayne K.J."/>
            <person name="Tettelin H."/>
            <person name="Glass J.I."/>
            <person name="Rusch D."/>
            <person name="Podicherti R."/>
            <person name="Tsui H.-C.T."/>
            <person name="Winkler M.E."/>
        </authorList>
    </citation>
    <scope>NUCLEOTIDE SEQUENCE</scope>
</reference>